<dbReference type="InterPro" id="IPR011990">
    <property type="entry name" value="TPR-like_helical_dom_sf"/>
</dbReference>
<protein>
    <submittedName>
        <fullName evidence="8">RagB/SusD family nutrient uptake outer membrane protein</fullName>
    </submittedName>
</protein>
<evidence type="ECO:0000313" key="9">
    <source>
        <dbReference type="Proteomes" id="UP001549749"/>
    </source>
</evidence>
<keyword evidence="9" id="KW-1185">Reference proteome</keyword>
<comment type="similarity">
    <text evidence="2">Belongs to the SusD family.</text>
</comment>
<keyword evidence="4" id="KW-0472">Membrane</keyword>
<keyword evidence="5" id="KW-0998">Cell outer membrane</keyword>
<organism evidence="8 9">
    <name type="scientific">Chitinophaga defluvii</name>
    <dbReference type="NCBI Taxonomy" id="3163343"/>
    <lineage>
        <taxon>Bacteria</taxon>
        <taxon>Pseudomonadati</taxon>
        <taxon>Bacteroidota</taxon>
        <taxon>Chitinophagia</taxon>
        <taxon>Chitinophagales</taxon>
        <taxon>Chitinophagaceae</taxon>
        <taxon>Chitinophaga</taxon>
    </lineage>
</organism>
<evidence type="ECO:0000256" key="3">
    <source>
        <dbReference type="ARBA" id="ARBA00022729"/>
    </source>
</evidence>
<dbReference type="Pfam" id="PF07980">
    <property type="entry name" value="SusD_RagB"/>
    <property type="match status" value="1"/>
</dbReference>
<evidence type="ECO:0000256" key="5">
    <source>
        <dbReference type="ARBA" id="ARBA00023237"/>
    </source>
</evidence>
<evidence type="ECO:0000256" key="4">
    <source>
        <dbReference type="ARBA" id="ARBA00023136"/>
    </source>
</evidence>
<evidence type="ECO:0000259" key="7">
    <source>
        <dbReference type="Pfam" id="PF14322"/>
    </source>
</evidence>
<evidence type="ECO:0000313" key="8">
    <source>
        <dbReference type="EMBL" id="MET6996005.1"/>
    </source>
</evidence>
<dbReference type="InterPro" id="IPR033985">
    <property type="entry name" value="SusD-like_N"/>
</dbReference>
<evidence type="ECO:0000256" key="2">
    <source>
        <dbReference type="ARBA" id="ARBA00006275"/>
    </source>
</evidence>
<evidence type="ECO:0000259" key="6">
    <source>
        <dbReference type="Pfam" id="PF07980"/>
    </source>
</evidence>
<comment type="caution">
    <text evidence="8">The sequence shown here is derived from an EMBL/GenBank/DDBJ whole genome shotgun (WGS) entry which is preliminary data.</text>
</comment>
<feature type="domain" description="SusD-like N-terminal" evidence="7">
    <location>
        <begin position="105"/>
        <end position="230"/>
    </location>
</feature>
<dbReference type="RefSeq" id="WP_354658652.1">
    <property type="nucleotide sequence ID" value="NZ_JBEXAC010000001.1"/>
</dbReference>
<sequence length="596" mass="65771">MKNSVCKLMLASGMMAMVFLPACKQSYLERQAIGSTSENILATKAGADALLIGAYSLLNNGGTVGGGWPSGKWIFGGVASDDAHTGTEAGALQPVPAFESYTADATLYPLNDKWRFFYSAIQRSNDVLRILPKIPKNAITDEQALQIKAEAVFLRAVYHFEAALMWRNIPYIDESISFANNNYMVGNDGPVWAQLETDFKFAADNLTETKPAPGRANSWAAKAFLVKLYLFQHKFNEAKPLVTDIINKGMTANGKKYDLMANYHDNFVPSKKNGPESVFAVQMSVNDGAGGANGNNSNGEGNAGPYGGPYPSYGFYQPSFSLVNSYKTDPVTGLPLLETFNNSDVKNDQGLASSEPFTPYTGTLDSRLDWTVGRRGIPLLDWGVMPGQAWVRQQSVAGPYVHIKNANPQSEPEARENNSTSVNYCMIRFADVLLWAAEIEVEVGSLDQAEKYVNRVRARAANPAGWVYTYIDNNNPMKGFTNTPAANYKVGLYNGEFTQKGKSFARESVRFERKLELAMENHRFFDLQRYDNGTGYMADVLNAYIKHETTIPGYNFAYMVGAKFTKGKNELYPIPQAQIDLSVVNGKPLLKQNPNY</sequence>
<dbReference type="EMBL" id="JBEXAC010000001">
    <property type="protein sequence ID" value="MET6996005.1"/>
    <property type="molecule type" value="Genomic_DNA"/>
</dbReference>
<evidence type="ECO:0000256" key="1">
    <source>
        <dbReference type="ARBA" id="ARBA00004442"/>
    </source>
</evidence>
<feature type="domain" description="RagB/SusD" evidence="6">
    <location>
        <begin position="275"/>
        <end position="596"/>
    </location>
</feature>
<proteinExistence type="inferred from homology"/>
<keyword evidence="3" id="KW-0732">Signal</keyword>
<gene>
    <name evidence="8" type="ORF">ABR189_01435</name>
</gene>
<comment type="subcellular location">
    <subcellularLocation>
        <location evidence="1">Cell outer membrane</location>
    </subcellularLocation>
</comment>
<dbReference type="Gene3D" id="1.25.40.390">
    <property type="match status" value="1"/>
</dbReference>
<accession>A0ABV2T0W4</accession>
<dbReference type="SUPFAM" id="SSF48452">
    <property type="entry name" value="TPR-like"/>
    <property type="match status" value="1"/>
</dbReference>
<dbReference type="Proteomes" id="UP001549749">
    <property type="component" value="Unassembled WGS sequence"/>
</dbReference>
<name>A0ABV2T0W4_9BACT</name>
<dbReference type="InterPro" id="IPR012944">
    <property type="entry name" value="SusD_RagB_dom"/>
</dbReference>
<reference evidence="8 9" key="1">
    <citation type="submission" date="2024-06" db="EMBL/GenBank/DDBJ databases">
        <title>Chitinophaga defluvii sp. nov., isolated from municipal sewage.</title>
        <authorList>
            <person name="Zhang L."/>
        </authorList>
    </citation>
    <scope>NUCLEOTIDE SEQUENCE [LARGE SCALE GENOMIC DNA]</scope>
    <source>
        <strain evidence="8 9">H8</strain>
    </source>
</reference>
<dbReference type="Pfam" id="PF14322">
    <property type="entry name" value="SusD-like_3"/>
    <property type="match status" value="1"/>
</dbReference>